<dbReference type="GO" id="GO:0008270">
    <property type="term" value="F:zinc ion binding"/>
    <property type="evidence" value="ECO:0007669"/>
    <property type="project" value="InterPro"/>
</dbReference>
<dbReference type="PANTHER" id="PTHR31668:SF30">
    <property type="entry name" value="ZN(II)2CYS6 TRANSCRIPTION FACTOR (EUROFUNG)"/>
    <property type="match status" value="1"/>
</dbReference>
<proteinExistence type="predicted"/>
<dbReference type="InterPro" id="IPR050797">
    <property type="entry name" value="Carb_Metab_Trans_Reg"/>
</dbReference>
<dbReference type="InterPro" id="IPR036864">
    <property type="entry name" value="Zn2-C6_fun-type_DNA-bd_sf"/>
</dbReference>
<dbReference type="PROSITE" id="PS00463">
    <property type="entry name" value="ZN2_CY6_FUNGAL_1"/>
    <property type="match status" value="1"/>
</dbReference>
<keyword evidence="5" id="KW-1185">Reference proteome</keyword>
<accession>A0A9N9GQV6</accession>
<dbReference type="GO" id="GO:0000981">
    <property type="term" value="F:DNA-binding transcription factor activity, RNA polymerase II-specific"/>
    <property type="evidence" value="ECO:0007669"/>
    <property type="project" value="InterPro"/>
</dbReference>
<dbReference type="InterPro" id="IPR001138">
    <property type="entry name" value="Zn2Cys6_DnaBD"/>
</dbReference>
<feature type="region of interest" description="Disordered" evidence="2">
    <location>
        <begin position="49"/>
        <end position="68"/>
    </location>
</feature>
<dbReference type="CDD" id="cd00067">
    <property type="entry name" value="GAL4"/>
    <property type="match status" value="1"/>
</dbReference>
<comment type="caution">
    <text evidence="4">The sequence shown here is derived from an EMBL/GenBank/DDBJ whole genome shotgun (WGS) entry which is preliminary data.</text>
</comment>
<dbReference type="Pfam" id="PF00172">
    <property type="entry name" value="Zn_clus"/>
    <property type="match status" value="1"/>
</dbReference>
<dbReference type="Gene3D" id="4.10.240.10">
    <property type="entry name" value="Zn(2)-C6 fungal-type DNA-binding domain"/>
    <property type="match status" value="1"/>
</dbReference>
<keyword evidence="1" id="KW-0539">Nucleus</keyword>
<gene>
    <name evidence="4" type="ORF">DERYTH_LOCUS9002</name>
</gene>
<dbReference type="EMBL" id="CAJVPY010004789">
    <property type="protein sequence ID" value="CAG8628099.1"/>
    <property type="molecule type" value="Genomic_DNA"/>
</dbReference>
<evidence type="ECO:0000313" key="4">
    <source>
        <dbReference type="EMBL" id="CAG8628099.1"/>
    </source>
</evidence>
<feature type="domain" description="Zn(2)-C6 fungal-type" evidence="3">
    <location>
        <begin position="11"/>
        <end position="42"/>
    </location>
</feature>
<dbReference type="PANTHER" id="PTHR31668">
    <property type="entry name" value="GLUCOSE TRANSPORT TRANSCRIPTION REGULATOR RGT1-RELATED-RELATED"/>
    <property type="match status" value="1"/>
</dbReference>
<organism evidence="4 5">
    <name type="scientific">Dentiscutata erythropus</name>
    <dbReference type="NCBI Taxonomy" id="1348616"/>
    <lineage>
        <taxon>Eukaryota</taxon>
        <taxon>Fungi</taxon>
        <taxon>Fungi incertae sedis</taxon>
        <taxon>Mucoromycota</taxon>
        <taxon>Glomeromycotina</taxon>
        <taxon>Glomeromycetes</taxon>
        <taxon>Diversisporales</taxon>
        <taxon>Gigasporaceae</taxon>
        <taxon>Dentiscutata</taxon>
    </lineage>
</organism>
<dbReference type="SUPFAM" id="SSF57701">
    <property type="entry name" value="Zn2/Cys6 DNA-binding domain"/>
    <property type="match status" value="1"/>
</dbReference>
<dbReference type="SMART" id="SM00066">
    <property type="entry name" value="GAL4"/>
    <property type="match status" value="1"/>
</dbReference>
<reference evidence="4" key="1">
    <citation type="submission" date="2021-06" db="EMBL/GenBank/DDBJ databases">
        <authorList>
            <person name="Kallberg Y."/>
            <person name="Tangrot J."/>
            <person name="Rosling A."/>
        </authorList>
    </citation>
    <scope>NUCLEOTIDE SEQUENCE</scope>
    <source>
        <strain evidence="4">MA453B</strain>
    </source>
</reference>
<evidence type="ECO:0000256" key="2">
    <source>
        <dbReference type="SAM" id="MobiDB-lite"/>
    </source>
</evidence>
<dbReference type="OrthoDB" id="39175at2759"/>
<evidence type="ECO:0000313" key="5">
    <source>
        <dbReference type="Proteomes" id="UP000789405"/>
    </source>
</evidence>
<protein>
    <submittedName>
        <fullName evidence="4">5844_t:CDS:1</fullName>
    </submittedName>
</protein>
<evidence type="ECO:0000259" key="3">
    <source>
        <dbReference type="PROSITE" id="PS50048"/>
    </source>
</evidence>
<dbReference type="Proteomes" id="UP000789405">
    <property type="component" value="Unassembled WGS sequence"/>
</dbReference>
<evidence type="ECO:0000256" key="1">
    <source>
        <dbReference type="ARBA" id="ARBA00023242"/>
    </source>
</evidence>
<dbReference type="PROSITE" id="PS50048">
    <property type="entry name" value="ZN2_CY6_FUNGAL_2"/>
    <property type="match status" value="1"/>
</dbReference>
<name>A0A9N9GQV6_9GLOM</name>
<sequence>MSLNRLNVTCACDVCKIKKTKCDRAANTKCTECIKRNIECTFYKGMGERRGPKPKKNPINDSPTIPVDPPKGICHENEIFNSLSIEEIRNFNNADVIPLDPPREIYDLNEIIYGLPTEEYFSNANQVVPIDNERTKDTRIFHPTTLPVQEYCESSVP</sequence>
<dbReference type="AlphaFoldDB" id="A0A9N9GQV6"/>